<evidence type="ECO:0000313" key="2">
    <source>
        <dbReference type="Proteomes" id="UP000319483"/>
    </source>
</evidence>
<organism evidence="1 2">
    <name type="scientific">Gilliamella apicola</name>
    <dbReference type="NCBI Taxonomy" id="1196095"/>
    <lineage>
        <taxon>Bacteria</taxon>
        <taxon>Pseudomonadati</taxon>
        <taxon>Pseudomonadota</taxon>
        <taxon>Gammaproteobacteria</taxon>
        <taxon>Orbales</taxon>
        <taxon>Orbaceae</taxon>
        <taxon>Gilliamella</taxon>
    </lineage>
</organism>
<reference evidence="1 2" key="1">
    <citation type="submission" date="2019-07" db="EMBL/GenBank/DDBJ databases">
        <title>Gilliamella genomes.</title>
        <authorList>
            <person name="Zheng H."/>
        </authorList>
    </citation>
    <scope>NUCLEOTIDE SEQUENCE [LARGE SCALE GENOMIC DNA]</scope>
    <source>
        <strain evidence="1 2">W8127</strain>
    </source>
</reference>
<proteinExistence type="predicted"/>
<gene>
    <name evidence="1" type="ORF">FPQ15_05950</name>
</gene>
<evidence type="ECO:0000313" key="1">
    <source>
        <dbReference type="EMBL" id="TSK03206.1"/>
    </source>
</evidence>
<dbReference type="RefSeq" id="WP_144091810.1">
    <property type="nucleotide sequence ID" value="NZ_VMHM01000007.1"/>
</dbReference>
<name>A0A556SPZ2_9GAMM</name>
<sequence>MYDKTKFSMLNIDDFFCSNQYQTFEDFSYADVQGIGKGGYQILFFYILDRVEALSIEEVTDNAFLIDKANQILSYLGFDFKIGHPFELTDEFNHNYRFKDSIIEDQIRYYYDFEGMLIVLGITWEGILDSFEMVNNETIINNRQSDGDNLP</sequence>
<comment type="caution">
    <text evidence="1">The sequence shown here is derived from an EMBL/GenBank/DDBJ whole genome shotgun (WGS) entry which is preliminary data.</text>
</comment>
<protein>
    <submittedName>
        <fullName evidence="1">Uncharacterized protein</fullName>
    </submittedName>
</protein>
<dbReference type="EMBL" id="VMHM01000007">
    <property type="protein sequence ID" value="TSK03206.1"/>
    <property type="molecule type" value="Genomic_DNA"/>
</dbReference>
<dbReference type="AlphaFoldDB" id="A0A556SPZ2"/>
<accession>A0A556SPZ2</accession>
<dbReference type="Proteomes" id="UP000319483">
    <property type="component" value="Unassembled WGS sequence"/>
</dbReference>